<dbReference type="CDD" id="cd02037">
    <property type="entry name" value="Mrp_NBP35"/>
    <property type="match status" value="1"/>
</dbReference>
<dbReference type="EMBL" id="CP002456">
    <property type="protein sequence ID" value="ADU91862.1"/>
    <property type="molecule type" value="Genomic_DNA"/>
</dbReference>
<keyword evidence="5 7" id="KW-0411">Iron-sulfur</keyword>
<protein>
    <recommendedName>
        <fullName evidence="7">Iron-sulfur cluster carrier protein</fullName>
    </recommendedName>
</protein>
<keyword evidence="4 7" id="KW-0408">Iron</keyword>
<evidence type="ECO:0000256" key="3">
    <source>
        <dbReference type="ARBA" id="ARBA00022840"/>
    </source>
</evidence>
<reference evidence="8 9" key="1">
    <citation type="journal article" date="2011" name="J. Bacteriol.">
        <title>Genome sequence of Taylorella equigenitalis MCE9, the causative agent of contagious equine metritis.</title>
        <authorList>
            <person name="Hebert L."/>
            <person name="Moumen B."/>
            <person name="Duquesne F."/>
            <person name="Breuil M.F."/>
            <person name="Laugier C."/>
            <person name="Batto J.M."/>
            <person name="Renault P."/>
            <person name="Petry S."/>
        </authorList>
    </citation>
    <scope>NUCLEOTIDE SEQUENCE [LARGE SCALE GENOMIC DNA]</scope>
    <source>
        <strain evidence="8 9">MCE9</strain>
    </source>
</reference>
<dbReference type="InterPro" id="IPR019591">
    <property type="entry name" value="Mrp/NBP35_ATP-bd"/>
</dbReference>
<evidence type="ECO:0000313" key="8">
    <source>
        <dbReference type="EMBL" id="ADU91862.1"/>
    </source>
</evidence>
<comment type="similarity">
    <text evidence="6 7">Belongs to the Mrp/NBP35 ATP-binding proteins family.</text>
</comment>
<proteinExistence type="inferred from homology"/>
<dbReference type="GO" id="GO:0051539">
    <property type="term" value="F:4 iron, 4 sulfur cluster binding"/>
    <property type="evidence" value="ECO:0007669"/>
    <property type="project" value="TreeGrafter"/>
</dbReference>
<keyword evidence="2 7" id="KW-0547">Nucleotide-binding</keyword>
<evidence type="ECO:0000313" key="9">
    <source>
        <dbReference type="Proteomes" id="UP000007472"/>
    </source>
</evidence>
<comment type="function">
    <text evidence="7">Binds and transfers iron-sulfur (Fe-S) clusters to target apoproteins. Can hydrolyze ATP.</text>
</comment>
<dbReference type="GO" id="GO:0046872">
    <property type="term" value="F:metal ion binding"/>
    <property type="evidence" value="ECO:0007669"/>
    <property type="project" value="UniProtKB-KW"/>
</dbReference>
<gene>
    <name evidence="8" type="ordered locus">TEQUI_0931</name>
</gene>
<dbReference type="NCBIfam" id="NF008669">
    <property type="entry name" value="PRK11670.1"/>
    <property type="match status" value="1"/>
</dbReference>
<name>A0A654KHH9_TAYEM</name>
<dbReference type="PANTHER" id="PTHR42961">
    <property type="entry name" value="IRON-SULFUR PROTEIN NUBPL"/>
    <property type="match status" value="1"/>
</dbReference>
<keyword evidence="7" id="KW-0378">Hydrolase</keyword>
<evidence type="ECO:0000256" key="6">
    <source>
        <dbReference type="ARBA" id="ARBA00024036"/>
    </source>
</evidence>
<keyword evidence="1 7" id="KW-0479">Metal-binding</keyword>
<keyword evidence="3 7" id="KW-0067">ATP-binding</keyword>
<feature type="binding site" evidence="7">
    <location>
        <begin position="108"/>
        <end position="115"/>
    </location>
    <ligand>
        <name>ATP</name>
        <dbReference type="ChEBI" id="CHEBI:30616"/>
    </ligand>
</feature>
<dbReference type="SUPFAM" id="SSF52540">
    <property type="entry name" value="P-loop containing nucleoside triphosphate hydrolases"/>
    <property type="match status" value="1"/>
</dbReference>
<dbReference type="GO" id="GO:0140663">
    <property type="term" value="F:ATP-dependent FeS chaperone activity"/>
    <property type="evidence" value="ECO:0007669"/>
    <property type="project" value="InterPro"/>
</dbReference>
<dbReference type="FunFam" id="3.40.50.300:FF:000418">
    <property type="entry name" value="Iron-sulfur cluster carrier protein"/>
    <property type="match status" value="1"/>
</dbReference>
<dbReference type="InterPro" id="IPR000808">
    <property type="entry name" value="Mrp-like_CS"/>
</dbReference>
<dbReference type="KEGG" id="teq:TEQUI_0931"/>
<dbReference type="InterPro" id="IPR033756">
    <property type="entry name" value="YlxH/NBP35"/>
</dbReference>
<comment type="subunit">
    <text evidence="7">Homodimer.</text>
</comment>
<evidence type="ECO:0000256" key="4">
    <source>
        <dbReference type="ARBA" id="ARBA00023004"/>
    </source>
</evidence>
<organism evidence="8 9">
    <name type="scientific">Taylorella equigenitalis (strain MCE9)</name>
    <dbReference type="NCBI Taxonomy" id="937774"/>
    <lineage>
        <taxon>Bacteria</taxon>
        <taxon>Pseudomonadati</taxon>
        <taxon>Pseudomonadota</taxon>
        <taxon>Betaproteobacteria</taxon>
        <taxon>Burkholderiales</taxon>
        <taxon>Alcaligenaceae</taxon>
        <taxon>Taylorella</taxon>
    </lineage>
</organism>
<evidence type="ECO:0000256" key="7">
    <source>
        <dbReference type="HAMAP-Rule" id="MF_02040"/>
    </source>
</evidence>
<dbReference type="GO" id="GO:0005524">
    <property type="term" value="F:ATP binding"/>
    <property type="evidence" value="ECO:0007669"/>
    <property type="project" value="UniProtKB-UniRule"/>
</dbReference>
<dbReference type="Gene3D" id="3.40.50.300">
    <property type="entry name" value="P-loop containing nucleotide triphosphate hydrolases"/>
    <property type="match status" value="1"/>
</dbReference>
<dbReference type="InterPro" id="IPR027417">
    <property type="entry name" value="P-loop_NTPase"/>
</dbReference>
<evidence type="ECO:0000256" key="2">
    <source>
        <dbReference type="ARBA" id="ARBA00022741"/>
    </source>
</evidence>
<evidence type="ECO:0000256" key="1">
    <source>
        <dbReference type="ARBA" id="ARBA00022723"/>
    </source>
</evidence>
<dbReference type="Proteomes" id="UP000007472">
    <property type="component" value="Chromosome"/>
</dbReference>
<dbReference type="PANTHER" id="PTHR42961:SF2">
    <property type="entry name" value="IRON-SULFUR PROTEIN NUBPL"/>
    <property type="match status" value="1"/>
</dbReference>
<dbReference type="AlphaFoldDB" id="A0A654KHH9"/>
<dbReference type="GO" id="GO:0016226">
    <property type="term" value="P:iron-sulfur cluster assembly"/>
    <property type="evidence" value="ECO:0007669"/>
    <property type="project" value="InterPro"/>
</dbReference>
<evidence type="ECO:0000256" key="5">
    <source>
        <dbReference type="ARBA" id="ARBA00023014"/>
    </source>
</evidence>
<dbReference type="Pfam" id="PF10609">
    <property type="entry name" value="ParA"/>
    <property type="match status" value="1"/>
</dbReference>
<sequence>MKPMIKPELLIDLLGGLKDPLTGRELKGILKSHHIKSEGSKIKVNFPLGYKLSIDELHALQDQASQILISNNLNQVELNFDLSVRKHKVQAGLRPLDKVSNIIAVASGKGGVGKSTCAVNIAIGLAQSGANVGLLDADIYGPSVPILMGLEGKPEINSKQMMIPHFRHGIWTNSFGFLIGEDEAAIWRGPMVVQALNQLISFTDWPQLDYLIVDMPPGTGDIALSMSQKIPVVGAVIITTPQDLALLDVKKGVAMFEKVGVPILGVIENMATYTCPKCGHTESIFGHEGGLKLSNQMGLRYLGALPLNIKIREGSDAGIPITKSEPESQEAKIFRNISRQIAISISSSSLDMTHKLPPVVLKS</sequence>
<accession>A0A654KHH9</accession>
<dbReference type="HAMAP" id="MF_02040">
    <property type="entry name" value="Mrp_NBP35"/>
    <property type="match status" value="1"/>
</dbReference>
<dbReference type="GO" id="GO:0016887">
    <property type="term" value="F:ATP hydrolysis activity"/>
    <property type="evidence" value="ECO:0007669"/>
    <property type="project" value="UniProtKB-UniRule"/>
</dbReference>
<dbReference type="PROSITE" id="PS01215">
    <property type="entry name" value="MRP"/>
    <property type="match status" value="1"/>
</dbReference>
<dbReference type="InterPro" id="IPR044304">
    <property type="entry name" value="NUBPL-like"/>
</dbReference>